<dbReference type="PANTHER" id="PTHR42973:SF22">
    <property type="entry name" value="FAD-BINDING PCMH-TYPE DOMAIN-CONTAINING PROTEIN-RELATED"/>
    <property type="match status" value="1"/>
</dbReference>
<dbReference type="SUPFAM" id="SSF56176">
    <property type="entry name" value="FAD-binding/transporter-associated domain-like"/>
    <property type="match status" value="1"/>
</dbReference>
<keyword evidence="3" id="KW-0274">FAD</keyword>
<comment type="similarity">
    <text evidence="1">Belongs to the oxygen-dependent FAD-linked oxidoreductase family.</text>
</comment>
<reference evidence="7" key="1">
    <citation type="journal article" date="2020" name="Stud. Mycol.">
        <title>101 Dothideomycetes genomes: a test case for predicting lifestyles and emergence of pathogens.</title>
        <authorList>
            <person name="Haridas S."/>
            <person name="Albert R."/>
            <person name="Binder M."/>
            <person name="Bloem J."/>
            <person name="Labutti K."/>
            <person name="Salamov A."/>
            <person name="Andreopoulos B."/>
            <person name="Baker S."/>
            <person name="Barry K."/>
            <person name="Bills G."/>
            <person name="Bluhm B."/>
            <person name="Cannon C."/>
            <person name="Castanera R."/>
            <person name="Culley D."/>
            <person name="Daum C."/>
            <person name="Ezra D."/>
            <person name="Gonzalez J."/>
            <person name="Henrissat B."/>
            <person name="Kuo A."/>
            <person name="Liang C."/>
            <person name="Lipzen A."/>
            <person name="Lutzoni F."/>
            <person name="Magnuson J."/>
            <person name="Mondo S."/>
            <person name="Nolan M."/>
            <person name="Ohm R."/>
            <person name="Pangilinan J."/>
            <person name="Park H.-J."/>
            <person name="Ramirez L."/>
            <person name="Alfaro M."/>
            <person name="Sun H."/>
            <person name="Tritt A."/>
            <person name="Yoshinaga Y."/>
            <person name="Zwiers L.-H."/>
            <person name="Turgeon B."/>
            <person name="Goodwin S."/>
            <person name="Spatafora J."/>
            <person name="Crous P."/>
            <person name="Grigoriev I."/>
        </authorList>
    </citation>
    <scope>NUCLEOTIDE SEQUENCE</scope>
    <source>
        <strain evidence="7">CBS 207.26</strain>
    </source>
</reference>
<accession>A0A6A6DFB3</accession>
<dbReference type="GO" id="GO:0071949">
    <property type="term" value="F:FAD binding"/>
    <property type="evidence" value="ECO:0007669"/>
    <property type="project" value="InterPro"/>
</dbReference>
<sequence>MLYRSIAIGMFGAVLTLLLGRVAAGPPGYHNCCTALQQALPDNVFYSNSSTYDDSVNSYWAAQETQLRPLCVISVHNTEHVQQAVSVLAKLNENSNACPFAIRAGGHGKSGNSNQHGGVNIDLRGLNSVSLSADGKVASLGSGVTWQAAYLRLDERKLTVPGGRDGTMGTGGLSLAGGVSYVAPQVGFACDNVLNLEVVLSTGKVVNTSATSNSELHKALRGGGNSFGIVTRIDMETLPLENMWGGTTYYDISTYNKQLQAFYSFAADPKYDEKAYMYQSFGFNSQATVALNNFGYAGAAPELPSKLKAFNDITPSLFSTVRVSNLSEFTFEQAVASPPGFRQITFTTTFKNNLEILQASFEIWNATLSKVGTIQGITYSWSLEPLPPSILSKSAVKSGNMLGLSDADGPLVLSLLSDSYANVTDDTLIWDVTKKVITDIESHAIKLDVFHRWKYAGYAAKGQYAIQSYGENNVRALKRISRAYDHKQLFQNAVPGGFKLR</sequence>
<keyword evidence="8" id="KW-1185">Reference proteome</keyword>
<evidence type="ECO:0000256" key="4">
    <source>
        <dbReference type="ARBA" id="ARBA00023002"/>
    </source>
</evidence>
<feature type="chain" id="PRO_5025574447" evidence="5">
    <location>
        <begin position="25"/>
        <end position="501"/>
    </location>
</feature>
<dbReference type="Gene3D" id="3.30.465.10">
    <property type="match status" value="1"/>
</dbReference>
<keyword evidence="5" id="KW-0732">Signal</keyword>
<dbReference type="InterPro" id="IPR050416">
    <property type="entry name" value="FAD-linked_Oxidoreductase"/>
</dbReference>
<dbReference type="EMBL" id="ML994677">
    <property type="protein sequence ID" value="KAF2178171.1"/>
    <property type="molecule type" value="Genomic_DNA"/>
</dbReference>
<evidence type="ECO:0000256" key="1">
    <source>
        <dbReference type="ARBA" id="ARBA00005466"/>
    </source>
</evidence>
<feature type="signal peptide" evidence="5">
    <location>
        <begin position="1"/>
        <end position="24"/>
    </location>
</feature>
<evidence type="ECO:0000313" key="8">
    <source>
        <dbReference type="Proteomes" id="UP000800200"/>
    </source>
</evidence>
<dbReference type="PANTHER" id="PTHR42973">
    <property type="entry name" value="BINDING OXIDOREDUCTASE, PUTATIVE (AFU_ORTHOLOGUE AFUA_1G17690)-RELATED"/>
    <property type="match status" value="1"/>
</dbReference>
<evidence type="ECO:0000256" key="5">
    <source>
        <dbReference type="SAM" id="SignalP"/>
    </source>
</evidence>
<protein>
    <submittedName>
        <fullName evidence="7">FAD binding domain-containing protein</fullName>
    </submittedName>
</protein>
<dbReference type="InterPro" id="IPR016166">
    <property type="entry name" value="FAD-bd_PCMH"/>
</dbReference>
<dbReference type="OrthoDB" id="2151789at2759"/>
<keyword evidence="2" id="KW-0285">Flavoprotein</keyword>
<evidence type="ECO:0000256" key="2">
    <source>
        <dbReference type="ARBA" id="ARBA00022630"/>
    </source>
</evidence>
<dbReference type="Pfam" id="PF01565">
    <property type="entry name" value="FAD_binding_4"/>
    <property type="match status" value="1"/>
</dbReference>
<gene>
    <name evidence="7" type="ORF">K469DRAFT_803838</name>
</gene>
<dbReference type="AlphaFoldDB" id="A0A6A6DFB3"/>
<evidence type="ECO:0000259" key="6">
    <source>
        <dbReference type="PROSITE" id="PS51387"/>
    </source>
</evidence>
<dbReference type="InterPro" id="IPR016169">
    <property type="entry name" value="FAD-bd_PCMH_sub2"/>
</dbReference>
<proteinExistence type="inferred from homology"/>
<evidence type="ECO:0000256" key="3">
    <source>
        <dbReference type="ARBA" id="ARBA00022827"/>
    </source>
</evidence>
<feature type="domain" description="FAD-binding PCMH-type" evidence="6">
    <location>
        <begin position="65"/>
        <end position="240"/>
    </location>
</feature>
<dbReference type="InterPro" id="IPR036318">
    <property type="entry name" value="FAD-bd_PCMH-like_sf"/>
</dbReference>
<evidence type="ECO:0000313" key="7">
    <source>
        <dbReference type="EMBL" id="KAF2178171.1"/>
    </source>
</evidence>
<organism evidence="7 8">
    <name type="scientific">Zopfia rhizophila CBS 207.26</name>
    <dbReference type="NCBI Taxonomy" id="1314779"/>
    <lineage>
        <taxon>Eukaryota</taxon>
        <taxon>Fungi</taxon>
        <taxon>Dikarya</taxon>
        <taxon>Ascomycota</taxon>
        <taxon>Pezizomycotina</taxon>
        <taxon>Dothideomycetes</taxon>
        <taxon>Dothideomycetes incertae sedis</taxon>
        <taxon>Zopfiaceae</taxon>
        <taxon>Zopfia</taxon>
    </lineage>
</organism>
<dbReference type="PROSITE" id="PS51387">
    <property type="entry name" value="FAD_PCMH"/>
    <property type="match status" value="1"/>
</dbReference>
<name>A0A6A6DFB3_9PEZI</name>
<dbReference type="InterPro" id="IPR006094">
    <property type="entry name" value="Oxid_FAD_bind_N"/>
</dbReference>
<keyword evidence="4" id="KW-0560">Oxidoreductase</keyword>
<dbReference type="Proteomes" id="UP000800200">
    <property type="component" value="Unassembled WGS sequence"/>
</dbReference>
<dbReference type="GO" id="GO:0016491">
    <property type="term" value="F:oxidoreductase activity"/>
    <property type="evidence" value="ECO:0007669"/>
    <property type="project" value="UniProtKB-KW"/>
</dbReference>